<dbReference type="Proteomes" id="UP000289775">
    <property type="component" value="Unassembled WGS sequence"/>
</dbReference>
<evidence type="ECO:0000256" key="1">
    <source>
        <dbReference type="SAM" id="Phobius"/>
    </source>
</evidence>
<evidence type="ECO:0000313" key="3">
    <source>
        <dbReference type="Proteomes" id="UP000289775"/>
    </source>
</evidence>
<accession>A0A444WAC0</accession>
<comment type="caution">
    <text evidence="2">The sequence shown here is derived from an EMBL/GenBank/DDBJ whole genome shotgun (WGS) entry which is preliminary data.</text>
</comment>
<feature type="transmembrane region" description="Helical" evidence="1">
    <location>
        <begin position="20"/>
        <end position="39"/>
    </location>
</feature>
<gene>
    <name evidence="2" type="ORF">NU09_1948</name>
</gene>
<dbReference type="EMBL" id="JUIW01000006">
    <property type="protein sequence ID" value="RYJ42849.1"/>
    <property type="molecule type" value="Genomic_DNA"/>
</dbReference>
<keyword evidence="1" id="KW-0472">Membrane</keyword>
<keyword evidence="1" id="KW-0812">Transmembrane</keyword>
<dbReference type="AlphaFoldDB" id="A0A444WAC0"/>
<keyword evidence="3" id="KW-1185">Reference proteome</keyword>
<reference evidence="2 3" key="1">
    <citation type="submission" date="2014-12" db="EMBL/GenBank/DDBJ databases">
        <title>Genome sequence of Flavobacterium beibuense RSKm HC5.</title>
        <authorList>
            <person name="Kim J.F."/>
            <person name="Song J.Y."/>
            <person name="Kwak M.-J."/>
            <person name="Lee S.-W."/>
        </authorList>
    </citation>
    <scope>NUCLEOTIDE SEQUENCE [LARGE SCALE GENOMIC DNA]</scope>
    <source>
        <strain evidence="2 3">RSKm HC5</strain>
    </source>
</reference>
<evidence type="ECO:0000313" key="2">
    <source>
        <dbReference type="EMBL" id="RYJ42849.1"/>
    </source>
</evidence>
<sequence>MALLPTVHQTHPAGLIPFPFALPPCAACLSAFFFPVFLLEKVTRSEARQDCYRWSDGQKIRQVSFKKYEL</sequence>
<keyword evidence="1" id="KW-1133">Transmembrane helix</keyword>
<name>A0A444WAC0_9FLAO</name>
<organism evidence="2 3">
    <name type="scientific">Flavobacterium beibuense</name>
    <dbReference type="NCBI Taxonomy" id="657326"/>
    <lineage>
        <taxon>Bacteria</taxon>
        <taxon>Pseudomonadati</taxon>
        <taxon>Bacteroidota</taxon>
        <taxon>Flavobacteriia</taxon>
        <taxon>Flavobacteriales</taxon>
        <taxon>Flavobacteriaceae</taxon>
        <taxon>Flavobacterium</taxon>
    </lineage>
</organism>
<protein>
    <submittedName>
        <fullName evidence="2">Uncharacterized protein</fullName>
    </submittedName>
</protein>
<proteinExistence type="predicted"/>